<keyword evidence="3" id="KW-0328">Glycosyltransferase</keyword>
<dbReference type="AlphaFoldDB" id="A0A2X1HJ38"/>
<name>A0A2X1HJ38_CAPOC</name>
<dbReference type="SUPFAM" id="SSF53756">
    <property type="entry name" value="UDP-Glycosyltransferase/glycogen phosphorylase"/>
    <property type="match status" value="1"/>
</dbReference>
<proteinExistence type="predicted"/>
<gene>
    <name evidence="3" type="primary">pimB_2</name>
    <name evidence="3" type="ORF">NCTC11546_00030</name>
</gene>
<evidence type="ECO:0000259" key="2">
    <source>
        <dbReference type="Pfam" id="PF00534"/>
    </source>
</evidence>
<evidence type="ECO:0000313" key="3">
    <source>
        <dbReference type="EMBL" id="SPV25438.1"/>
    </source>
</evidence>
<organism evidence="3 4">
    <name type="scientific">Capnocytophaga ochracea</name>
    <dbReference type="NCBI Taxonomy" id="1018"/>
    <lineage>
        <taxon>Bacteria</taxon>
        <taxon>Pseudomonadati</taxon>
        <taxon>Bacteroidota</taxon>
        <taxon>Flavobacteriia</taxon>
        <taxon>Flavobacteriales</taxon>
        <taxon>Flavobacteriaceae</taxon>
        <taxon>Capnocytophaga</taxon>
    </lineage>
</organism>
<reference evidence="3 4" key="1">
    <citation type="submission" date="2018-06" db="EMBL/GenBank/DDBJ databases">
        <authorList>
            <consortium name="Pathogen Informatics"/>
            <person name="Doyle S."/>
        </authorList>
    </citation>
    <scope>NUCLEOTIDE SEQUENCE [LARGE SCALE GENOMIC DNA]</scope>
    <source>
        <strain evidence="3 4">NCTC11546</strain>
    </source>
</reference>
<dbReference type="Pfam" id="PF00534">
    <property type="entry name" value="Glycos_transf_1"/>
    <property type="match status" value="1"/>
</dbReference>
<protein>
    <submittedName>
        <fullName evidence="3">GDP-mannose-dependent alpha-(1-6)-phosphatidylinositol monomannoside mannosyltransferase</fullName>
        <ecNumber evidence="3">2.4.1.345</ecNumber>
    </submittedName>
</protein>
<dbReference type="InterPro" id="IPR001296">
    <property type="entry name" value="Glyco_trans_1"/>
</dbReference>
<dbReference type="GO" id="GO:0009103">
    <property type="term" value="P:lipopolysaccharide biosynthetic process"/>
    <property type="evidence" value="ECO:0007669"/>
    <property type="project" value="TreeGrafter"/>
</dbReference>
<dbReference type="GO" id="GO:0043750">
    <property type="term" value="F:phosphatidylinositol alpha-mannosyltransferase activity"/>
    <property type="evidence" value="ECO:0007669"/>
    <property type="project" value="UniProtKB-EC"/>
</dbReference>
<dbReference type="PANTHER" id="PTHR46401:SF2">
    <property type="entry name" value="GLYCOSYLTRANSFERASE WBBK-RELATED"/>
    <property type="match status" value="1"/>
</dbReference>
<evidence type="ECO:0000256" key="1">
    <source>
        <dbReference type="ARBA" id="ARBA00022679"/>
    </source>
</evidence>
<feature type="domain" description="Glycosyl transferase family 1" evidence="2">
    <location>
        <begin position="162"/>
        <end position="294"/>
    </location>
</feature>
<dbReference type="Gene3D" id="3.40.50.2000">
    <property type="entry name" value="Glycogen Phosphorylase B"/>
    <property type="match status" value="2"/>
</dbReference>
<dbReference type="Proteomes" id="UP000249891">
    <property type="component" value="Unassembled WGS sequence"/>
</dbReference>
<dbReference type="PANTHER" id="PTHR46401">
    <property type="entry name" value="GLYCOSYLTRANSFERASE WBBK-RELATED"/>
    <property type="match status" value="1"/>
</dbReference>
<evidence type="ECO:0000313" key="4">
    <source>
        <dbReference type="Proteomes" id="UP000249891"/>
    </source>
</evidence>
<dbReference type="EC" id="2.4.1.345" evidence="3"/>
<dbReference type="RefSeq" id="WP_252864790.1">
    <property type="nucleotide sequence ID" value="NZ_UARG01000005.1"/>
</dbReference>
<dbReference type="EMBL" id="UARG01000005">
    <property type="protein sequence ID" value="SPV25438.1"/>
    <property type="molecule type" value="Genomic_DNA"/>
</dbReference>
<keyword evidence="1 3" id="KW-0808">Transferase</keyword>
<sequence>MVFNIISFLNTELFDVQLIAVRKNNLGYEKIIQDKCSLGVVYMNNYLSKKLFFEEINTLDIVHSHCYLPDKYIKFISNNVRKITTIHNLFFKDYIKEYGPMKGLVGAIMHFYHLKKNPFDAIVGCSQSIEHYLSKFINKTTLTYVCNGVNQNIFKPLSKEQKNKARKGLGFTDSEKILIFAGRFIRRKRVPELITLFNEKLFNNSKLLLLGSGEEEAICKEKAKGNPNILFLGFSNTPEKYYQIADYVISASSAEGYPMSILEAVSCGCYAYLSDIPSHREFLSNNPSCGDLIENISENNILENRNTNFYNLSAQKMADEYTKNIFGRKIILVFSLIKGNKTKNHFLPNIFLYTHQPSFELTDCKN</sequence>
<dbReference type="CDD" id="cd03801">
    <property type="entry name" value="GT4_PimA-like"/>
    <property type="match status" value="1"/>
</dbReference>
<accession>A0A2X1HJ38</accession>